<comment type="caution">
    <text evidence="2">The sequence shown here is derived from an EMBL/GenBank/DDBJ whole genome shotgun (WGS) entry which is preliminary data.</text>
</comment>
<feature type="compositionally biased region" description="Polar residues" evidence="1">
    <location>
        <begin position="16"/>
        <end position="29"/>
    </location>
</feature>
<dbReference type="InterPro" id="IPR004244">
    <property type="entry name" value="Transposase_22"/>
</dbReference>
<dbReference type="AlphaFoldDB" id="A0AAV7WK55"/>
<reference evidence="2" key="1">
    <citation type="journal article" date="2022" name="bioRxiv">
        <title>Sequencing and chromosome-scale assembly of the giantPleurodeles waltlgenome.</title>
        <authorList>
            <person name="Brown T."/>
            <person name="Elewa A."/>
            <person name="Iarovenko S."/>
            <person name="Subramanian E."/>
            <person name="Araus A.J."/>
            <person name="Petzold A."/>
            <person name="Susuki M."/>
            <person name="Suzuki K.-i.T."/>
            <person name="Hayashi T."/>
            <person name="Toyoda A."/>
            <person name="Oliveira C."/>
            <person name="Osipova E."/>
            <person name="Leigh N.D."/>
            <person name="Simon A."/>
            <person name="Yun M.H."/>
        </authorList>
    </citation>
    <scope>NUCLEOTIDE SEQUENCE</scope>
    <source>
        <strain evidence="2">20211129_DDA</strain>
        <tissue evidence="2">Liver</tissue>
    </source>
</reference>
<dbReference type="Gene3D" id="3.30.70.1820">
    <property type="entry name" value="L1 transposable element, RRM domain"/>
    <property type="match status" value="1"/>
</dbReference>
<protein>
    <submittedName>
        <fullName evidence="2">Uncharacterized protein</fullName>
    </submittedName>
</protein>
<evidence type="ECO:0000313" key="3">
    <source>
        <dbReference type="Proteomes" id="UP001066276"/>
    </source>
</evidence>
<evidence type="ECO:0000256" key="1">
    <source>
        <dbReference type="SAM" id="MobiDB-lite"/>
    </source>
</evidence>
<sequence length="227" mass="25619">MGCTKTKLPGRAKLFTTFTPPLDSSSATRPSEVAPPTDQTTPMDKMDLILQEIRESRAAMETQLGTLAADISIIRDEHHKLADRVHTTEKTLATLEPSMDEQVSITGQLRKQVELLKDRAEDTKGCACPNNVRIIGMPEGIEGAQATHFTKEWLQVVVSPTGLSAFFTMERAHRVPTKEPIPVAPPRLIVSKILNYRDREQFGRMAIIRWTEYWESYKRTTSLTYSY</sequence>
<dbReference type="PANTHER" id="PTHR11505">
    <property type="entry name" value="L1 TRANSPOSABLE ELEMENT-RELATED"/>
    <property type="match status" value="1"/>
</dbReference>
<name>A0AAV7WK55_PLEWA</name>
<proteinExistence type="predicted"/>
<evidence type="ECO:0000313" key="2">
    <source>
        <dbReference type="EMBL" id="KAJ1213688.1"/>
    </source>
</evidence>
<dbReference type="Proteomes" id="UP001066276">
    <property type="component" value="Chromosome 1_1"/>
</dbReference>
<gene>
    <name evidence="2" type="ORF">NDU88_001320</name>
</gene>
<keyword evidence="3" id="KW-1185">Reference proteome</keyword>
<feature type="region of interest" description="Disordered" evidence="1">
    <location>
        <begin position="15"/>
        <end position="44"/>
    </location>
</feature>
<organism evidence="2 3">
    <name type="scientific">Pleurodeles waltl</name>
    <name type="common">Iberian ribbed newt</name>
    <dbReference type="NCBI Taxonomy" id="8319"/>
    <lineage>
        <taxon>Eukaryota</taxon>
        <taxon>Metazoa</taxon>
        <taxon>Chordata</taxon>
        <taxon>Craniata</taxon>
        <taxon>Vertebrata</taxon>
        <taxon>Euteleostomi</taxon>
        <taxon>Amphibia</taxon>
        <taxon>Batrachia</taxon>
        <taxon>Caudata</taxon>
        <taxon>Salamandroidea</taxon>
        <taxon>Salamandridae</taxon>
        <taxon>Pleurodelinae</taxon>
        <taxon>Pleurodeles</taxon>
    </lineage>
</organism>
<dbReference type="EMBL" id="JANPWB010000001">
    <property type="protein sequence ID" value="KAJ1213688.1"/>
    <property type="molecule type" value="Genomic_DNA"/>
</dbReference>
<accession>A0AAV7WK55</accession>